<dbReference type="GO" id="GO:0016020">
    <property type="term" value="C:membrane"/>
    <property type="evidence" value="ECO:0007669"/>
    <property type="project" value="InterPro"/>
</dbReference>
<keyword evidence="1" id="KW-0472">Membrane</keyword>
<reference evidence="2 3" key="1">
    <citation type="journal article" date="2018" name="Front. Microbiol.">
        <title>Description and Comparative Genomics of Macrococcus caseolyticus subsp. hominis subsp. nov., Macrococcus goetzii sp. nov., Macrococcus epidermidis sp. nov., and Macrococcus bohemicus sp. nov., Novel Macrococci From Human Clinical Material With Virulence Potential and Suspected Uptake of Foreign DNA by Natural Transformation.</title>
        <authorList>
            <person name="Maslanova I."/>
            <person name="Wertheimer Z."/>
            <person name="Sedlacek I."/>
            <person name="Svec P."/>
            <person name="Indrakova A."/>
            <person name="Kovarovic V."/>
            <person name="Schumann P."/>
            <person name="Sproer C."/>
            <person name="Kralova S."/>
            <person name="Sedo O."/>
            <person name="Kristofova L."/>
            <person name="Vrbovska V."/>
            <person name="Fuzik T."/>
            <person name="Petras P."/>
            <person name="Zdrahal Z."/>
            <person name="Ruzickova V."/>
            <person name="Doskar J."/>
            <person name="Pantucek R."/>
        </authorList>
    </citation>
    <scope>NUCLEOTIDE SEQUENCE [LARGE SCALE GENOMIC DNA]</scope>
    <source>
        <strain evidence="2 3">CCM 4927</strain>
    </source>
</reference>
<feature type="transmembrane region" description="Helical" evidence="1">
    <location>
        <begin position="147"/>
        <end position="170"/>
    </location>
</feature>
<protein>
    <submittedName>
        <fullName evidence="2">DUF805 domain-containing protein</fullName>
    </submittedName>
</protein>
<feature type="transmembrane region" description="Helical" evidence="1">
    <location>
        <begin position="31"/>
        <end position="51"/>
    </location>
</feature>
<evidence type="ECO:0000313" key="3">
    <source>
        <dbReference type="Proteomes" id="UP000229523"/>
    </source>
</evidence>
<keyword evidence="3" id="KW-1185">Reference proteome</keyword>
<organism evidence="2 3">
    <name type="scientific">Macrococcoides goetzii</name>
    <dbReference type="NCBI Taxonomy" id="1891097"/>
    <lineage>
        <taxon>Bacteria</taxon>
        <taxon>Bacillati</taxon>
        <taxon>Bacillota</taxon>
        <taxon>Bacilli</taxon>
        <taxon>Bacillales</taxon>
        <taxon>Staphylococcaceae</taxon>
        <taxon>Macrococcoides</taxon>
    </lineage>
</organism>
<dbReference type="RefSeq" id="WP_099577544.1">
    <property type="nucleotide sequence ID" value="NZ_MJBI02000001.1"/>
</dbReference>
<comment type="caution">
    <text evidence="2">The sequence shown here is derived from an EMBL/GenBank/DDBJ whole genome shotgun (WGS) entry which is preliminary data.</text>
</comment>
<sequence length="191" mass="21831">MSEGLTISGIYKQYWLDSFKVKGRINRSSFWIPYALFLLMYLFFMFVGMAIDLSIEKYNIKILFSSILPILWYLINLFPLSSSYIRRLQDVDVKPYWAGIPIVFTFIFALFIKNILYFGALGVTLLFLFSIIFLLIAILIIGLIIAGIMIVVAVIIIGMICIIYFSIFCAKGTVGPNKFGPEPPKNLLHKL</sequence>
<dbReference type="EMBL" id="MJBI02000001">
    <property type="protein sequence ID" value="RAI82896.1"/>
    <property type="molecule type" value="Genomic_DNA"/>
</dbReference>
<dbReference type="Pfam" id="PF05656">
    <property type="entry name" value="DUF805"/>
    <property type="match status" value="1"/>
</dbReference>
<accession>A0A2G5NTA0</accession>
<keyword evidence="1" id="KW-0812">Transmembrane</keyword>
<gene>
    <name evidence="2" type="ORF">BFS35_004210</name>
</gene>
<keyword evidence="1" id="KW-1133">Transmembrane helix</keyword>
<dbReference type="AlphaFoldDB" id="A0A2G5NTA0"/>
<dbReference type="InterPro" id="IPR008523">
    <property type="entry name" value="DUF805"/>
</dbReference>
<evidence type="ECO:0000313" key="2">
    <source>
        <dbReference type="EMBL" id="RAI82896.1"/>
    </source>
</evidence>
<feature type="transmembrane region" description="Helical" evidence="1">
    <location>
        <begin position="95"/>
        <end position="112"/>
    </location>
</feature>
<dbReference type="Proteomes" id="UP000229523">
    <property type="component" value="Unassembled WGS sequence"/>
</dbReference>
<feature type="transmembrane region" description="Helical" evidence="1">
    <location>
        <begin position="119"/>
        <end position="141"/>
    </location>
</feature>
<feature type="transmembrane region" description="Helical" evidence="1">
    <location>
        <begin position="58"/>
        <end position="75"/>
    </location>
</feature>
<name>A0A2G5NTA0_9STAP</name>
<proteinExistence type="predicted"/>
<evidence type="ECO:0000256" key="1">
    <source>
        <dbReference type="SAM" id="Phobius"/>
    </source>
</evidence>